<keyword evidence="4 5" id="KW-0472">Membrane</keyword>
<evidence type="ECO:0000313" key="7">
    <source>
        <dbReference type="EMBL" id="EGW32454.1"/>
    </source>
</evidence>
<feature type="transmembrane region" description="Helical" evidence="5">
    <location>
        <begin position="144"/>
        <end position="164"/>
    </location>
</feature>
<dbReference type="GO" id="GO:1990961">
    <property type="term" value="P:xenobiotic detoxification by transmembrane export across the plasma membrane"/>
    <property type="evidence" value="ECO:0007669"/>
    <property type="project" value="TreeGrafter"/>
</dbReference>
<protein>
    <submittedName>
        <fullName evidence="7">Benomyl/methotrexate resistance protein</fullName>
    </submittedName>
</protein>
<evidence type="ECO:0000256" key="3">
    <source>
        <dbReference type="ARBA" id="ARBA00022989"/>
    </source>
</evidence>
<dbReference type="InParanoid" id="G3AN40"/>
<dbReference type="PANTHER" id="PTHR23502:SF23">
    <property type="entry name" value="FLUCONAZOLE RESISTANCE PROTEIN 1"/>
    <property type="match status" value="1"/>
</dbReference>
<dbReference type="Proteomes" id="UP000000709">
    <property type="component" value="Unassembled WGS sequence"/>
</dbReference>
<feature type="domain" description="Major facilitator superfamily (MFS) profile" evidence="6">
    <location>
        <begin position="1"/>
        <end position="424"/>
    </location>
</feature>
<proteinExistence type="predicted"/>
<keyword evidence="2 5" id="KW-0812">Transmembrane</keyword>
<feature type="transmembrane region" description="Helical" evidence="5">
    <location>
        <begin position="54"/>
        <end position="74"/>
    </location>
</feature>
<dbReference type="InterPro" id="IPR020846">
    <property type="entry name" value="MFS_dom"/>
</dbReference>
<name>G3AN40_SPAPN</name>
<reference evidence="7 8" key="1">
    <citation type="journal article" date="2011" name="Proc. Natl. Acad. Sci. U.S.A.">
        <title>Comparative genomics of xylose-fermenting fungi for enhanced biofuel production.</title>
        <authorList>
            <person name="Wohlbach D.J."/>
            <person name="Kuo A."/>
            <person name="Sato T.K."/>
            <person name="Potts K.M."/>
            <person name="Salamov A.A."/>
            <person name="LaButti K.M."/>
            <person name="Sun H."/>
            <person name="Clum A."/>
            <person name="Pangilinan J.L."/>
            <person name="Lindquist E.A."/>
            <person name="Lucas S."/>
            <person name="Lapidus A."/>
            <person name="Jin M."/>
            <person name="Gunawan C."/>
            <person name="Balan V."/>
            <person name="Dale B.E."/>
            <person name="Jeffries T.W."/>
            <person name="Zinkel R."/>
            <person name="Barry K.W."/>
            <person name="Grigoriev I.V."/>
            <person name="Gasch A.P."/>
        </authorList>
    </citation>
    <scope>NUCLEOTIDE SEQUENCE [LARGE SCALE GENOMIC DNA]</scope>
    <source>
        <strain evidence="8">NRRL Y-27907 / 11-Y1</strain>
    </source>
</reference>
<dbReference type="AlphaFoldDB" id="G3AN40"/>
<evidence type="ECO:0000256" key="1">
    <source>
        <dbReference type="ARBA" id="ARBA00004141"/>
    </source>
</evidence>
<dbReference type="STRING" id="619300.G3AN40"/>
<dbReference type="SUPFAM" id="SSF103473">
    <property type="entry name" value="MFS general substrate transporter"/>
    <property type="match status" value="1"/>
</dbReference>
<evidence type="ECO:0000256" key="4">
    <source>
        <dbReference type="ARBA" id="ARBA00023136"/>
    </source>
</evidence>
<organism evidence="8">
    <name type="scientific">Spathaspora passalidarum (strain NRRL Y-27907 / 11-Y1)</name>
    <dbReference type="NCBI Taxonomy" id="619300"/>
    <lineage>
        <taxon>Eukaryota</taxon>
        <taxon>Fungi</taxon>
        <taxon>Dikarya</taxon>
        <taxon>Ascomycota</taxon>
        <taxon>Saccharomycotina</taxon>
        <taxon>Pichiomycetes</taxon>
        <taxon>Debaryomycetaceae</taxon>
        <taxon>Spathaspora</taxon>
    </lineage>
</organism>
<feature type="transmembrane region" description="Helical" evidence="5">
    <location>
        <begin position="222"/>
        <end position="241"/>
    </location>
</feature>
<dbReference type="GeneID" id="18873934"/>
<feature type="transmembrane region" description="Helical" evidence="5">
    <location>
        <begin position="253"/>
        <end position="280"/>
    </location>
</feature>
<gene>
    <name evidence="7" type="primary">MDR1</name>
    <name evidence="7" type="ORF">SPAPADRAFT_61521</name>
</gene>
<dbReference type="InterPro" id="IPR001958">
    <property type="entry name" value="Tet-R_TetA/multi-R_MdtG-like"/>
</dbReference>
<dbReference type="GO" id="GO:0042910">
    <property type="term" value="F:xenobiotic transmembrane transporter activity"/>
    <property type="evidence" value="ECO:0007669"/>
    <property type="project" value="InterPro"/>
</dbReference>
<feature type="transmembrane region" description="Helical" evidence="5">
    <location>
        <begin position="300"/>
        <end position="320"/>
    </location>
</feature>
<dbReference type="eggNOG" id="KOG0255">
    <property type="taxonomic scope" value="Eukaryota"/>
</dbReference>
<dbReference type="RefSeq" id="XP_007375730.1">
    <property type="nucleotide sequence ID" value="XM_007375668.1"/>
</dbReference>
<evidence type="ECO:0000313" key="8">
    <source>
        <dbReference type="Proteomes" id="UP000000709"/>
    </source>
</evidence>
<feature type="transmembrane region" description="Helical" evidence="5">
    <location>
        <begin position="332"/>
        <end position="360"/>
    </location>
</feature>
<dbReference type="PANTHER" id="PTHR23502">
    <property type="entry name" value="MAJOR FACILITATOR SUPERFAMILY"/>
    <property type="match status" value="1"/>
</dbReference>
<dbReference type="FunCoup" id="G3AN40">
    <property type="interactions" value="11"/>
</dbReference>
<dbReference type="HOGENOM" id="CLU_008455_11_1_1"/>
<dbReference type="InterPro" id="IPR036259">
    <property type="entry name" value="MFS_trans_sf"/>
</dbReference>
<dbReference type="OrthoDB" id="3357846at2759"/>
<dbReference type="GO" id="GO:0005886">
    <property type="term" value="C:plasma membrane"/>
    <property type="evidence" value="ECO:0007669"/>
    <property type="project" value="TreeGrafter"/>
</dbReference>
<dbReference type="FunFam" id="1.20.1250.20:FF:000011">
    <property type="entry name" value="MFS multidrug transporter, putative"/>
    <property type="match status" value="1"/>
</dbReference>
<dbReference type="Gene3D" id="1.20.1250.20">
    <property type="entry name" value="MFS general substrate transporter like domains"/>
    <property type="match status" value="1"/>
</dbReference>
<dbReference type="GO" id="GO:0015244">
    <property type="term" value="F:fluconazole transmembrane transporter activity"/>
    <property type="evidence" value="ECO:0007669"/>
    <property type="project" value="TreeGrafter"/>
</dbReference>
<evidence type="ECO:0000259" key="6">
    <source>
        <dbReference type="PROSITE" id="PS50850"/>
    </source>
</evidence>
<keyword evidence="3 5" id="KW-1133">Transmembrane helix</keyword>
<feature type="transmembrane region" description="Helical" evidence="5">
    <location>
        <begin position="396"/>
        <end position="419"/>
    </location>
</feature>
<dbReference type="CDD" id="cd17323">
    <property type="entry name" value="MFS_Tpo1_MDR_like"/>
    <property type="match status" value="1"/>
</dbReference>
<dbReference type="Pfam" id="PF07690">
    <property type="entry name" value="MFS_1"/>
    <property type="match status" value="1"/>
</dbReference>
<dbReference type="InterPro" id="IPR011701">
    <property type="entry name" value="MFS"/>
</dbReference>
<sequence>MGSAVYTPGIEEIMQEFNISVTVATLPLTLFVLGYAVGPLVFSPLSENAVFGRTSIYILTLAMFVILQIPTALVHNIAGLCVLRFLAGVFASPCLATGGATVADVLTPPYIPVGLASWALGAVCGPSFGPFFGAILVTKASWRWTFWFMCILAGFSLFFLSWSFPETYGKTLLYRKAKRLRGITGNQRLISEGEIENRSMTIHEIAIDTLWRPIEIFIMEPVILMINIYIALVYSIFYLFFEVYPIFFQEIRGFTLIELGLTYFGTIIGIWIAAAIYIPIVRQVFTKRLLRGEGIQPEVFMPLAIAGSICMPIGLFIFGWSATRHTHWIGPIIGGAIFAAGGFMIFQTLFCFIAGSFQYVGSIFAGNNLFRSITAGCFPLFGRPLYNNLATKEFPVAWGASLLAFIALGMIAIPVLFYLNGPKLRARSKYALHWG</sequence>
<comment type="subcellular location">
    <subcellularLocation>
        <location evidence="1">Membrane</location>
        <topology evidence="1">Multi-pass membrane protein</topology>
    </subcellularLocation>
</comment>
<dbReference type="OMA" id="PVYYLTF"/>
<dbReference type="KEGG" id="spaa:SPAPADRAFT_61521"/>
<keyword evidence="8" id="KW-1185">Reference proteome</keyword>
<accession>G3AN40</accession>
<dbReference type="PROSITE" id="PS50850">
    <property type="entry name" value="MFS"/>
    <property type="match status" value="1"/>
</dbReference>
<dbReference type="EMBL" id="GL996502">
    <property type="protein sequence ID" value="EGW32454.1"/>
    <property type="molecule type" value="Genomic_DNA"/>
</dbReference>
<dbReference type="NCBIfam" id="TIGR00880">
    <property type="entry name" value="2_A_01_02"/>
    <property type="match status" value="1"/>
</dbReference>
<evidence type="ECO:0000256" key="5">
    <source>
        <dbReference type="SAM" id="Phobius"/>
    </source>
</evidence>
<feature type="transmembrane region" description="Helical" evidence="5">
    <location>
        <begin position="115"/>
        <end position="137"/>
    </location>
</feature>
<feature type="transmembrane region" description="Helical" evidence="5">
    <location>
        <begin position="21"/>
        <end position="42"/>
    </location>
</feature>
<feature type="transmembrane region" description="Helical" evidence="5">
    <location>
        <begin position="81"/>
        <end position="103"/>
    </location>
</feature>
<evidence type="ECO:0000256" key="2">
    <source>
        <dbReference type="ARBA" id="ARBA00022692"/>
    </source>
</evidence>